<organism evidence="1 2">
    <name type="scientific">Canna indica</name>
    <name type="common">Indian-shot</name>
    <dbReference type="NCBI Taxonomy" id="4628"/>
    <lineage>
        <taxon>Eukaryota</taxon>
        <taxon>Viridiplantae</taxon>
        <taxon>Streptophyta</taxon>
        <taxon>Embryophyta</taxon>
        <taxon>Tracheophyta</taxon>
        <taxon>Spermatophyta</taxon>
        <taxon>Magnoliopsida</taxon>
        <taxon>Liliopsida</taxon>
        <taxon>Zingiberales</taxon>
        <taxon>Cannaceae</taxon>
        <taxon>Canna</taxon>
    </lineage>
</organism>
<name>A0AAQ3K196_9LILI</name>
<keyword evidence="2" id="KW-1185">Reference proteome</keyword>
<dbReference type="InterPro" id="IPR008551">
    <property type="entry name" value="TANGO2"/>
</dbReference>
<evidence type="ECO:0000313" key="2">
    <source>
        <dbReference type="Proteomes" id="UP001327560"/>
    </source>
</evidence>
<dbReference type="EMBL" id="CP136892">
    <property type="protein sequence ID" value="WOL00018.1"/>
    <property type="molecule type" value="Genomic_DNA"/>
</dbReference>
<proteinExistence type="predicted"/>
<dbReference type="AlphaFoldDB" id="A0AAQ3K196"/>
<dbReference type="Proteomes" id="UP001327560">
    <property type="component" value="Chromosome 3"/>
</dbReference>
<protein>
    <submittedName>
        <fullName evidence="1">Uncharacterized protein</fullName>
    </submittedName>
</protein>
<sequence length="508" mass="56801">MLRRLPPLEWVPQGLVSPLPLLRKSSTAREKKAATLSFCTFGGLPVPPPSDRCSKITSSDLVFTRECFIWERVSLSFVCQSREMTILISIAVWDPLNGSTSRLASADPDLVLEGGLGQLGKAPDAAFPAGNFLDPAALMSWGAVTNRNAVDSCINTAAGCSFKVAEFSPYPTTIYAGRGKGKKSVAVVRRSCRLLVKGSGHAATKAAKLIAARYDAAEAAHRITLGQLSELLLWAWCGFCHVKWLEKRKAHPLYPLILFFNRDEYHDRPTKAVAWWGEEGYRKILGGRDALAGGTWLGCTEDGRLAFLTNVLEVDHLPGARTRGDLPVRFLQSRKNPLEFAEELDKDARQYNGFNLVLADISSQLMVYISNRPKGDSLSIQVVPPGLHVLTNARLNTPWYKAQRLGIRFRDLLIKHAEEEDICLKEMADKLMRDTAKADRERLPNTGYDPEWEFNLSSIFVEFETKMGRFGTRSTDALSVKVNGSVRFYEKYLENRVWKERSIAYKIK</sequence>
<reference evidence="1 2" key="1">
    <citation type="submission" date="2023-10" db="EMBL/GenBank/DDBJ databases">
        <title>Chromosome-scale genome assembly provides insights into flower coloration mechanisms of Canna indica.</title>
        <authorList>
            <person name="Li C."/>
        </authorList>
    </citation>
    <scope>NUCLEOTIDE SEQUENCE [LARGE SCALE GENOMIC DNA]</scope>
    <source>
        <tissue evidence="1">Flower</tissue>
    </source>
</reference>
<dbReference type="PANTHER" id="PTHR17985">
    <property type="entry name" value="SER/THR-RICH PROTEIN T10 IN DGCR REGION"/>
    <property type="match status" value="1"/>
</dbReference>
<dbReference type="Pfam" id="PF05742">
    <property type="entry name" value="TANGO2"/>
    <property type="match status" value="1"/>
</dbReference>
<accession>A0AAQ3K196</accession>
<gene>
    <name evidence="1" type="ORF">Cni_G08729</name>
</gene>
<evidence type="ECO:0000313" key="1">
    <source>
        <dbReference type="EMBL" id="WOL00018.1"/>
    </source>
</evidence>
<dbReference type="PANTHER" id="PTHR17985:SF8">
    <property type="entry name" value="TRANSPORT AND GOLGI ORGANIZATION PROTEIN 2 HOMOLOG"/>
    <property type="match status" value="1"/>
</dbReference>